<reference evidence="2" key="1">
    <citation type="submission" date="2017-09" db="EMBL/GenBank/DDBJ databases">
        <title>Depth-based differentiation of microbial function through sediment-hosted aquifers and enrichment of novel symbionts in the deep terrestrial subsurface.</title>
        <authorList>
            <person name="Probst A.J."/>
            <person name="Ladd B."/>
            <person name="Jarett J.K."/>
            <person name="Geller-Mcgrath D.E."/>
            <person name="Sieber C.M.K."/>
            <person name="Emerson J.B."/>
            <person name="Anantharaman K."/>
            <person name="Thomas B.C."/>
            <person name="Malmstrom R."/>
            <person name="Stieglmeier M."/>
            <person name="Klingl A."/>
            <person name="Woyke T."/>
            <person name="Ryan C.M."/>
            <person name="Banfield J.F."/>
        </authorList>
    </citation>
    <scope>NUCLEOTIDE SEQUENCE [LARGE SCALE GENOMIC DNA]</scope>
</reference>
<proteinExistence type="predicted"/>
<evidence type="ECO:0000313" key="2">
    <source>
        <dbReference type="Proteomes" id="UP000228503"/>
    </source>
</evidence>
<organism evidence="1 2">
    <name type="scientific">Candidatus Roizmanbacteria bacterium CG_4_10_14_0_2_um_filter_39_13</name>
    <dbReference type="NCBI Taxonomy" id="1974825"/>
    <lineage>
        <taxon>Bacteria</taxon>
        <taxon>Candidatus Roizmaniibacteriota</taxon>
    </lineage>
</organism>
<name>A0A2M7TZZ7_9BACT</name>
<dbReference type="Proteomes" id="UP000228503">
    <property type="component" value="Unassembled WGS sequence"/>
</dbReference>
<comment type="caution">
    <text evidence="1">The sequence shown here is derived from an EMBL/GenBank/DDBJ whole genome shotgun (WGS) entry which is preliminary data.</text>
</comment>
<sequence length="194" mass="21692">MLNIRTQVMLIAMITLGYWFLQTGLTSADLVAERKIADNQFSITTLSFVNINTANFSQLINFFTTEGIAPGGFDAKTVRIEKDGALDVKYSLQTVKRGGDDLLCDALQLSIVRRDLTEVYNGTLMGLSLQDSLGEGDLEEWVIFLSLNASDENLKLKECNFDLYMRTYRNEPSENITGIHATRTLKSDITSGTW</sequence>
<accession>A0A2M7TZZ7</accession>
<dbReference type="AlphaFoldDB" id="A0A2M7TZZ7"/>
<protein>
    <submittedName>
        <fullName evidence="1">Uncharacterized protein</fullName>
    </submittedName>
</protein>
<evidence type="ECO:0000313" key="1">
    <source>
        <dbReference type="EMBL" id="PIZ63343.1"/>
    </source>
</evidence>
<dbReference type="EMBL" id="PFOB01000025">
    <property type="protein sequence ID" value="PIZ63343.1"/>
    <property type="molecule type" value="Genomic_DNA"/>
</dbReference>
<gene>
    <name evidence="1" type="ORF">COY16_02185</name>
</gene>